<dbReference type="Gene3D" id="3.50.50.60">
    <property type="entry name" value="FAD/NAD(P)-binding domain"/>
    <property type="match status" value="1"/>
</dbReference>
<dbReference type="PANTHER" id="PTHR13789">
    <property type="entry name" value="MONOOXYGENASE"/>
    <property type="match status" value="1"/>
</dbReference>
<reference evidence="7" key="2">
    <citation type="submission" date="2021-01" db="EMBL/GenBank/DDBJ databases">
        <authorList>
            <person name="Schikora-Tamarit M.A."/>
        </authorList>
    </citation>
    <scope>NUCLEOTIDE SEQUENCE</scope>
    <source>
        <strain evidence="7">NCAIM Y.01608</strain>
    </source>
</reference>
<protein>
    <recommendedName>
        <fullName evidence="6">FAD-binding domain-containing protein</fullName>
    </recommendedName>
</protein>
<keyword evidence="2" id="KW-0285">Flavoprotein</keyword>
<evidence type="ECO:0000256" key="1">
    <source>
        <dbReference type="ARBA" id="ARBA00007992"/>
    </source>
</evidence>
<comment type="similarity">
    <text evidence="1">Belongs to the paxM FAD-dependent monooxygenase family.</text>
</comment>
<gene>
    <name evidence="7" type="ORF">OGATHE_002262</name>
</gene>
<sequence>MPERKQNLNVGVIGGGIAGLTAALSLRKFGHEVTIYERYHYAGEVGASLSCASNGGRLLKELGVPLLETRPVILKKLIKRQFDNGEITGVYDLGDYEESFGVPYYNVHRIDIHELLLKCALDENGEGVPCKLLVDHKALNVDTESGKISFENGHEATHDLIVAADGIRSLTREQIGNPPDFKPSTSCCFRCLFNTKDVVAKGLTDFSKNEAIEYWWRGTPGPSGIDKIVMSPCKGGEVISCYCFYPAVKNDLRIGGWNDEASVEELCGTFPDLDAKVLDLFKIAYDIKQWRLYVHQPYEHWQKGKVVMMGDAIHPMMPDQSLGAVTAIEDAFAIGYIFSDRFKFSVPDGLRLYERVRKPRATRIQAASLRARENLNERIGWSSKDNDRPDKLTITEICGYDIKADIEEQAKQMGIL</sequence>
<dbReference type="InterPro" id="IPR050493">
    <property type="entry name" value="FAD-dep_Monooxygenase_BioMet"/>
</dbReference>
<evidence type="ECO:0000256" key="4">
    <source>
        <dbReference type="ARBA" id="ARBA00023002"/>
    </source>
</evidence>
<dbReference type="SUPFAM" id="SSF54373">
    <property type="entry name" value="FAD-linked reductases, C-terminal domain"/>
    <property type="match status" value="1"/>
</dbReference>
<evidence type="ECO:0000256" key="3">
    <source>
        <dbReference type="ARBA" id="ARBA00022827"/>
    </source>
</evidence>
<proteinExistence type="inferred from homology"/>
<reference evidence="7" key="1">
    <citation type="journal article" date="2021" name="Open Biol.">
        <title>Shared evolutionary footprints suggest mitochondrial oxidative damage underlies multiple complex I losses in fungi.</title>
        <authorList>
            <person name="Schikora-Tamarit M.A."/>
            <person name="Marcet-Houben M."/>
            <person name="Nosek J."/>
            <person name="Gabaldon T."/>
        </authorList>
    </citation>
    <scope>NUCLEOTIDE SEQUENCE</scope>
    <source>
        <strain evidence="7">NCAIM Y.01608</strain>
    </source>
</reference>
<dbReference type="Proteomes" id="UP000788993">
    <property type="component" value="Unassembled WGS sequence"/>
</dbReference>
<evidence type="ECO:0000256" key="2">
    <source>
        <dbReference type="ARBA" id="ARBA00022630"/>
    </source>
</evidence>
<evidence type="ECO:0000313" key="8">
    <source>
        <dbReference type="Proteomes" id="UP000788993"/>
    </source>
</evidence>
<dbReference type="Pfam" id="PF01494">
    <property type="entry name" value="FAD_binding_3"/>
    <property type="match status" value="1"/>
</dbReference>
<evidence type="ECO:0000313" key="7">
    <source>
        <dbReference type="EMBL" id="KAH3672617.1"/>
    </source>
</evidence>
<evidence type="ECO:0000256" key="5">
    <source>
        <dbReference type="ARBA" id="ARBA00023033"/>
    </source>
</evidence>
<dbReference type="InterPro" id="IPR036188">
    <property type="entry name" value="FAD/NAD-bd_sf"/>
</dbReference>
<dbReference type="GO" id="GO:0004497">
    <property type="term" value="F:monooxygenase activity"/>
    <property type="evidence" value="ECO:0007669"/>
    <property type="project" value="UniProtKB-KW"/>
</dbReference>
<dbReference type="AlphaFoldDB" id="A0A9P8PIA9"/>
<comment type="caution">
    <text evidence="7">The sequence shown here is derived from an EMBL/GenBank/DDBJ whole genome shotgun (WGS) entry which is preliminary data.</text>
</comment>
<keyword evidence="5" id="KW-0503">Monooxygenase</keyword>
<accession>A0A9P8PIA9</accession>
<keyword evidence="4" id="KW-0560">Oxidoreductase</keyword>
<keyword evidence="3" id="KW-0274">FAD</keyword>
<evidence type="ECO:0000259" key="6">
    <source>
        <dbReference type="Pfam" id="PF01494"/>
    </source>
</evidence>
<dbReference type="InterPro" id="IPR002938">
    <property type="entry name" value="FAD-bd"/>
</dbReference>
<keyword evidence="8" id="KW-1185">Reference proteome</keyword>
<dbReference type="SUPFAM" id="SSF51905">
    <property type="entry name" value="FAD/NAD(P)-binding domain"/>
    <property type="match status" value="1"/>
</dbReference>
<dbReference type="PRINTS" id="PR00420">
    <property type="entry name" value="RNGMNOXGNASE"/>
</dbReference>
<dbReference type="GO" id="GO:0071949">
    <property type="term" value="F:FAD binding"/>
    <property type="evidence" value="ECO:0007669"/>
    <property type="project" value="InterPro"/>
</dbReference>
<dbReference type="EMBL" id="JAEUBD010000753">
    <property type="protein sequence ID" value="KAH3672617.1"/>
    <property type="molecule type" value="Genomic_DNA"/>
</dbReference>
<name>A0A9P8PIA9_9ASCO</name>
<organism evidence="7 8">
    <name type="scientific">Ogataea polymorpha</name>
    <dbReference type="NCBI Taxonomy" id="460523"/>
    <lineage>
        <taxon>Eukaryota</taxon>
        <taxon>Fungi</taxon>
        <taxon>Dikarya</taxon>
        <taxon>Ascomycota</taxon>
        <taxon>Saccharomycotina</taxon>
        <taxon>Pichiomycetes</taxon>
        <taxon>Pichiales</taxon>
        <taxon>Pichiaceae</taxon>
        <taxon>Ogataea</taxon>
    </lineage>
</organism>
<dbReference type="PANTHER" id="PTHR13789:SF172">
    <property type="entry name" value="HYDROXYLASE, PUTATIVE (AFU_ORTHOLOGUE AFUA_1G12410)-RELATED"/>
    <property type="match status" value="1"/>
</dbReference>
<feature type="domain" description="FAD-binding" evidence="6">
    <location>
        <begin position="9"/>
        <end position="365"/>
    </location>
</feature>